<evidence type="ECO:0000256" key="2">
    <source>
        <dbReference type="ARBA" id="ARBA00023002"/>
    </source>
</evidence>
<dbReference type="PRINTS" id="PR00081">
    <property type="entry name" value="GDHRDH"/>
</dbReference>
<dbReference type="Gene3D" id="3.40.50.720">
    <property type="entry name" value="NAD(P)-binding Rossmann-like Domain"/>
    <property type="match status" value="1"/>
</dbReference>
<name>L9WLQ7_9EURY</name>
<dbReference type="PATRIC" id="fig|1227499.3.peg.3905"/>
<dbReference type="GO" id="GO:0032787">
    <property type="term" value="P:monocarboxylic acid metabolic process"/>
    <property type="evidence" value="ECO:0007669"/>
    <property type="project" value="UniProtKB-ARBA"/>
</dbReference>
<dbReference type="PANTHER" id="PTHR42879">
    <property type="entry name" value="3-OXOACYL-(ACYL-CARRIER-PROTEIN) REDUCTASE"/>
    <property type="match status" value="1"/>
</dbReference>
<evidence type="ECO:0000313" key="5">
    <source>
        <dbReference type="Proteomes" id="UP000011602"/>
    </source>
</evidence>
<evidence type="ECO:0000313" key="4">
    <source>
        <dbReference type="EMBL" id="ELY50399.1"/>
    </source>
</evidence>
<dbReference type="GO" id="GO:0016491">
    <property type="term" value="F:oxidoreductase activity"/>
    <property type="evidence" value="ECO:0007669"/>
    <property type="project" value="UniProtKB-KW"/>
</dbReference>
<dbReference type="STRING" id="1227499.C493_18966"/>
<comment type="similarity">
    <text evidence="1 3">Belongs to the short-chain dehydrogenases/reductases (SDR) family.</text>
</comment>
<dbReference type="FunFam" id="3.40.50.720:FF:000173">
    <property type="entry name" value="3-oxoacyl-[acyl-carrier protein] reductase"/>
    <property type="match status" value="1"/>
</dbReference>
<dbReference type="PANTHER" id="PTHR42879:SF2">
    <property type="entry name" value="3-OXOACYL-[ACYL-CARRIER-PROTEIN] REDUCTASE FABG"/>
    <property type="match status" value="1"/>
</dbReference>
<comment type="caution">
    <text evidence="4">The sequence shown here is derived from an EMBL/GenBank/DDBJ whole genome shotgun (WGS) entry which is preliminary data.</text>
</comment>
<dbReference type="InterPro" id="IPR020904">
    <property type="entry name" value="Sc_DH/Rdtase_CS"/>
</dbReference>
<sequence>MDLGITDRTAVVTGGGGRIGGADCRTLAEEGVNVVPLDVDVDGAQNVAEEINETAGGGDALAVECDLTDRTDVSEAMDEVRDEFGGVDILVNNAAMVDARDRIATFDDDVWDRDVEINLTGTYNISKEVFPNMCERGWGRVINMSSMAGWYGGFGQFSYSATKAAMIGVGKTMALEGAQSGVTSNIIAPNIVVGEWSDMDPDELRENVDPYFARIAEATPMRQLGSEDDVADMVTYLSSEQASYVTGQIIGVTGGVDLFSF</sequence>
<protein>
    <submittedName>
        <fullName evidence="4">Short-chain dehydrogenase/reductase SDR</fullName>
    </submittedName>
</protein>
<dbReference type="Proteomes" id="UP000011602">
    <property type="component" value="Unassembled WGS sequence"/>
</dbReference>
<reference evidence="4 5" key="1">
    <citation type="journal article" date="2014" name="PLoS Genet.">
        <title>Phylogenetically driven sequencing of extremely halophilic archaea reveals strategies for static and dynamic osmo-response.</title>
        <authorList>
            <person name="Becker E.A."/>
            <person name="Seitzer P.M."/>
            <person name="Tritt A."/>
            <person name="Larsen D."/>
            <person name="Krusor M."/>
            <person name="Yao A.I."/>
            <person name="Wu D."/>
            <person name="Madern D."/>
            <person name="Eisen J.A."/>
            <person name="Darling A.E."/>
            <person name="Facciotti M.T."/>
        </authorList>
    </citation>
    <scope>NUCLEOTIDE SEQUENCE [LARGE SCALE GENOMIC DNA]</scope>
    <source>
        <strain evidence="4 5">JCM 12255</strain>
    </source>
</reference>
<proteinExistence type="inferred from homology"/>
<dbReference type="PROSITE" id="PS00061">
    <property type="entry name" value="ADH_SHORT"/>
    <property type="match status" value="1"/>
</dbReference>
<keyword evidence="5" id="KW-1185">Reference proteome</keyword>
<dbReference type="SUPFAM" id="SSF51735">
    <property type="entry name" value="NAD(P)-binding Rossmann-fold domains"/>
    <property type="match status" value="1"/>
</dbReference>
<dbReference type="InterPro" id="IPR050259">
    <property type="entry name" value="SDR"/>
</dbReference>
<keyword evidence="2" id="KW-0560">Oxidoreductase</keyword>
<gene>
    <name evidence="4" type="ORF">C493_18966</name>
</gene>
<dbReference type="OrthoDB" id="7442at2157"/>
<dbReference type="eggNOG" id="arCOG01259">
    <property type="taxonomic scope" value="Archaea"/>
</dbReference>
<dbReference type="EMBL" id="AOHZ01000086">
    <property type="protein sequence ID" value="ELY50399.1"/>
    <property type="molecule type" value="Genomic_DNA"/>
</dbReference>
<accession>L9WLQ7</accession>
<dbReference type="InterPro" id="IPR002347">
    <property type="entry name" value="SDR_fam"/>
</dbReference>
<evidence type="ECO:0000256" key="1">
    <source>
        <dbReference type="ARBA" id="ARBA00006484"/>
    </source>
</evidence>
<dbReference type="Pfam" id="PF00106">
    <property type="entry name" value="adh_short"/>
    <property type="match status" value="1"/>
</dbReference>
<dbReference type="RefSeq" id="WP_007261049.1">
    <property type="nucleotide sequence ID" value="NZ_AOHZ01000086.1"/>
</dbReference>
<dbReference type="PRINTS" id="PR00080">
    <property type="entry name" value="SDRFAMILY"/>
</dbReference>
<evidence type="ECO:0000256" key="3">
    <source>
        <dbReference type="RuleBase" id="RU000363"/>
    </source>
</evidence>
<dbReference type="AlphaFoldDB" id="L9WLQ7"/>
<dbReference type="InterPro" id="IPR036291">
    <property type="entry name" value="NAD(P)-bd_dom_sf"/>
</dbReference>
<organism evidence="4 5">
    <name type="scientific">Natronolimnohabitans innermongolicus JCM 12255</name>
    <dbReference type="NCBI Taxonomy" id="1227499"/>
    <lineage>
        <taxon>Archaea</taxon>
        <taxon>Methanobacteriati</taxon>
        <taxon>Methanobacteriota</taxon>
        <taxon>Stenosarchaea group</taxon>
        <taxon>Halobacteria</taxon>
        <taxon>Halobacteriales</taxon>
        <taxon>Natrialbaceae</taxon>
        <taxon>Natronolimnohabitans</taxon>
    </lineage>
</organism>